<dbReference type="OrthoDB" id="9780095at2"/>
<dbReference type="RefSeq" id="WP_148979478.1">
    <property type="nucleotide sequence ID" value="NZ_JBNILM010000007.1"/>
</dbReference>
<dbReference type="GO" id="GO:0008168">
    <property type="term" value="F:methyltransferase activity"/>
    <property type="evidence" value="ECO:0007669"/>
    <property type="project" value="UniProtKB-KW"/>
</dbReference>
<comment type="caution">
    <text evidence="2">The sequence shown here is derived from an EMBL/GenBank/DDBJ whole genome shotgun (WGS) entry which is preliminary data.</text>
</comment>
<evidence type="ECO:0000259" key="1">
    <source>
        <dbReference type="Pfam" id="PF13679"/>
    </source>
</evidence>
<protein>
    <submittedName>
        <fullName evidence="2">Methyltransferase</fullName>
    </submittedName>
</protein>
<dbReference type="EMBL" id="VTET01000005">
    <property type="protein sequence ID" value="TYS71839.1"/>
    <property type="molecule type" value="Genomic_DNA"/>
</dbReference>
<accession>A0A5D4T981</accession>
<dbReference type="GO" id="GO:0032259">
    <property type="term" value="P:methylation"/>
    <property type="evidence" value="ECO:0007669"/>
    <property type="project" value="UniProtKB-KW"/>
</dbReference>
<keyword evidence="2" id="KW-0489">Methyltransferase</keyword>
<dbReference type="Proteomes" id="UP000324517">
    <property type="component" value="Unassembled WGS sequence"/>
</dbReference>
<dbReference type="Gene3D" id="3.40.50.150">
    <property type="entry name" value="Vaccinia Virus protein VP39"/>
    <property type="match status" value="1"/>
</dbReference>
<dbReference type="Pfam" id="PF13679">
    <property type="entry name" value="Methyltransf_32"/>
    <property type="match status" value="1"/>
</dbReference>
<feature type="domain" description="Methyltransferase" evidence="1">
    <location>
        <begin position="49"/>
        <end position="114"/>
    </location>
</feature>
<dbReference type="SUPFAM" id="SSF53335">
    <property type="entry name" value="S-adenosyl-L-methionine-dependent methyltransferases"/>
    <property type="match status" value="1"/>
</dbReference>
<evidence type="ECO:0000313" key="3">
    <source>
        <dbReference type="Proteomes" id="UP000324517"/>
    </source>
</evidence>
<evidence type="ECO:0000313" key="2">
    <source>
        <dbReference type="EMBL" id="TYS71839.1"/>
    </source>
</evidence>
<sequence>MPKSPVNYDQKLYIETTDIQMGIHRSFTYHRYEPTPYEALDRLFETYLVDSCDHVVDFGCGKGRLNFYLAHQFGPRVTGIEMNETFYEACLKNLTMYKGKGRQNIMFEKCLAEEYKIPETANVFYFFNPFTVDVFRKVVSKILLSIEQHYRPIEIVLYYPAPDFVFFLQNHSMFTLKLEVQLDGFEKNVNERFLVYELGLSSS</sequence>
<keyword evidence="2" id="KW-0808">Transferase</keyword>
<name>A0A5D4T981_9BACI</name>
<dbReference type="CDD" id="cd02440">
    <property type="entry name" value="AdoMet_MTases"/>
    <property type="match status" value="1"/>
</dbReference>
<organism evidence="2 3">
    <name type="scientific">Sutcliffiella horikoshii</name>
    <dbReference type="NCBI Taxonomy" id="79883"/>
    <lineage>
        <taxon>Bacteria</taxon>
        <taxon>Bacillati</taxon>
        <taxon>Bacillota</taxon>
        <taxon>Bacilli</taxon>
        <taxon>Bacillales</taxon>
        <taxon>Bacillaceae</taxon>
        <taxon>Sutcliffiella</taxon>
    </lineage>
</organism>
<proteinExistence type="predicted"/>
<dbReference type="AlphaFoldDB" id="A0A5D4T981"/>
<reference evidence="2 3" key="1">
    <citation type="submission" date="2019-08" db="EMBL/GenBank/DDBJ databases">
        <title>Bacillus genomes from the desert of Cuatro Cienegas, Coahuila.</title>
        <authorList>
            <person name="Olmedo-Alvarez G."/>
        </authorList>
    </citation>
    <scope>NUCLEOTIDE SEQUENCE [LARGE SCALE GENOMIC DNA]</scope>
    <source>
        <strain evidence="2 3">CH98b_3T</strain>
    </source>
</reference>
<dbReference type="InterPro" id="IPR029063">
    <property type="entry name" value="SAM-dependent_MTases_sf"/>
</dbReference>
<gene>
    <name evidence="2" type="ORF">FZC75_11805</name>
</gene>
<dbReference type="InterPro" id="IPR025714">
    <property type="entry name" value="Methyltranfer_dom"/>
</dbReference>